<name>A0ABQ5AU78_9ASTR</name>
<sequence>MGGYKHSQLKAKAFEEIKGMYERQKKSVQDFVPIGSERDKKMIKKMNKKAAGMDEEEVPEEPVSTKVEVEQEGTKKRKLGTRKKMKSRKRRFRQGTPKGDKTDSDIKKENDELRLCLTIASNKDKEFDETKDLEEININVVIISNGQRRYFSTLMRVISIFDREDLCVVYQLVMNKYEDETPEGFDRILWGDLMIMFNPTDEDEFWNSRQDWNVVSWKLHYSSGVHTLMTDEGLVIHMLVEKKYPLRKKVLLQMLELKLESEEDSTMSLELIRFVKKLIAELEPENSNGDGKDL</sequence>
<organism evidence="2 3">
    <name type="scientific">Tanacetum coccineum</name>
    <dbReference type="NCBI Taxonomy" id="301880"/>
    <lineage>
        <taxon>Eukaryota</taxon>
        <taxon>Viridiplantae</taxon>
        <taxon>Streptophyta</taxon>
        <taxon>Embryophyta</taxon>
        <taxon>Tracheophyta</taxon>
        <taxon>Spermatophyta</taxon>
        <taxon>Magnoliopsida</taxon>
        <taxon>eudicotyledons</taxon>
        <taxon>Gunneridae</taxon>
        <taxon>Pentapetalae</taxon>
        <taxon>asterids</taxon>
        <taxon>campanulids</taxon>
        <taxon>Asterales</taxon>
        <taxon>Asteraceae</taxon>
        <taxon>Asteroideae</taxon>
        <taxon>Anthemideae</taxon>
        <taxon>Anthemidinae</taxon>
        <taxon>Tanacetum</taxon>
    </lineage>
</organism>
<evidence type="ECO:0000256" key="1">
    <source>
        <dbReference type="SAM" id="MobiDB-lite"/>
    </source>
</evidence>
<gene>
    <name evidence="2" type="ORF">Tco_0840663</name>
</gene>
<reference evidence="2" key="2">
    <citation type="submission" date="2022-01" db="EMBL/GenBank/DDBJ databases">
        <authorList>
            <person name="Yamashiro T."/>
            <person name="Shiraishi A."/>
            <person name="Satake H."/>
            <person name="Nakayama K."/>
        </authorList>
    </citation>
    <scope>NUCLEOTIDE SEQUENCE</scope>
</reference>
<accession>A0ABQ5AU78</accession>
<feature type="compositionally biased region" description="Basic residues" evidence="1">
    <location>
        <begin position="75"/>
        <end position="93"/>
    </location>
</feature>
<proteinExistence type="predicted"/>
<dbReference type="Proteomes" id="UP001151760">
    <property type="component" value="Unassembled WGS sequence"/>
</dbReference>
<evidence type="ECO:0000313" key="3">
    <source>
        <dbReference type="Proteomes" id="UP001151760"/>
    </source>
</evidence>
<protein>
    <submittedName>
        <fullName evidence="2">Uncharacterized protein</fullName>
    </submittedName>
</protein>
<dbReference type="EMBL" id="BQNB010012648">
    <property type="protein sequence ID" value="GJT06201.1"/>
    <property type="molecule type" value="Genomic_DNA"/>
</dbReference>
<keyword evidence="3" id="KW-1185">Reference proteome</keyword>
<feature type="region of interest" description="Disordered" evidence="1">
    <location>
        <begin position="43"/>
        <end position="106"/>
    </location>
</feature>
<evidence type="ECO:0000313" key="2">
    <source>
        <dbReference type="EMBL" id="GJT06201.1"/>
    </source>
</evidence>
<comment type="caution">
    <text evidence="2">The sequence shown here is derived from an EMBL/GenBank/DDBJ whole genome shotgun (WGS) entry which is preliminary data.</text>
</comment>
<reference evidence="2" key="1">
    <citation type="journal article" date="2022" name="Int. J. Mol. Sci.">
        <title>Draft Genome of Tanacetum Coccineum: Genomic Comparison of Closely Related Tanacetum-Family Plants.</title>
        <authorList>
            <person name="Yamashiro T."/>
            <person name="Shiraishi A."/>
            <person name="Nakayama K."/>
            <person name="Satake H."/>
        </authorList>
    </citation>
    <scope>NUCLEOTIDE SEQUENCE</scope>
</reference>